<feature type="compositionally biased region" description="Basic and acidic residues" evidence="16">
    <location>
        <begin position="2177"/>
        <end position="2196"/>
    </location>
</feature>
<dbReference type="FunFam" id="3.10.100.10:FF:000001">
    <property type="entry name" value="Hyaluronan proteoglycan link protein 1"/>
    <property type="match status" value="1"/>
</dbReference>
<feature type="compositionally biased region" description="Basic and acidic residues" evidence="16">
    <location>
        <begin position="1546"/>
        <end position="1570"/>
    </location>
</feature>
<evidence type="ECO:0000313" key="21">
    <source>
        <dbReference type="Proteomes" id="UP001295444"/>
    </source>
</evidence>
<evidence type="ECO:0000256" key="11">
    <source>
        <dbReference type="ARBA" id="ARBA00069597"/>
    </source>
</evidence>
<dbReference type="CDD" id="cd14267">
    <property type="entry name" value="Rif1_CTD_C-II_like"/>
    <property type="match status" value="1"/>
</dbReference>
<dbReference type="FunFam" id="2.60.120.290:FF:000005">
    <property type="entry name" value="Procollagen C-endopeptidase enhancer 1"/>
    <property type="match status" value="1"/>
</dbReference>
<dbReference type="PROSITE" id="PS01180">
    <property type="entry name" value="CUB"/>
    <property type="match status" value="1"/>
</dbReference>
<sequence>MKRIILLVFVILQLEETFEWGFKNGILHNSIWLEQAAGVYHRESRLGKYQLTYREAKAVCEYEGGQLATYEQLEEARKIGFHVCAAGWLHRGRVGYPIVKPTFNCGFGKKGIIDYGYRLNKSEKWDTYCYNPTGKECGGVLTETERIIKSPGYPNEYENEQICYWHIRLKLGQRIYIQFLEIDIEDDTDCLSDFFEIYDSYDDVYGLVGRYCGDEIPDDIISTGNVMTLKFLTDASITGGGFKIKYRQVELPAGRKKDDLRRVLKKWLFVQRNRVYAYLSLVSRISGEDSKEFMVLVEGKFQRLCKVFKAHISHANSDLGNAALQALGFCVFNSKIASGLSAPEIEELILTLNSIAAKGTDKNRCTRALWVISKQSFSSEEVGKAVPSILSTLESVLNKDVQSLVIEYEALNVIIRLLDQAPTQMTDEAVRWAKLIIPLVVHSAPKVRLRSATALEIGMPVLLKKQQEVAVVTEQLMSSKILAEMQKLFASKNETYVLKLWPLFVKLLGKTLHRSGTFINSLLQLEELGFRSGSPAVKKIAFIAWKSLIDNFALNPDILCSTKRLKLLMQPLSSIHVRTEALALTKIEVWWYLLMRLGSQLHLHFEQVCLPLIQSALSVESSTVQSTPLRASNQSITASTPLQKGTHSFSSPTTPKISLNSSLLSSVAFPSVHLLGIEMMLHFLLGPEVVKFANQHKLVLSLEPLQHPLISSSSFFCKHAAVLLASVQDGFIVIGKDASGVVVNAIWKDLIDFAKAAMDTGNKKDRQGSEVLTHLLQALKNIITSDVLQVEKSMNMLECTVKGLPQKILGSAAYQVANMDLLNGTPALFLIQLHFHGPILEHGISSERYFINFETLVNYVLSGQTSPLAFSESVFVELNQCAKVLEKEALWRMWSILINPLTDRINQTNEVNQGDALEHNFSAMHSSLMLPISHIFPIPGFPQPTMKTLMRTWSELYKAFARCAALVTTTEENVCCEELCSRILSVFCECPSGLQFLERIVQVVTIIVECFNFSPYTTKFQPKTKAPHTPTDWSKRKKEPLGNLNSLLKLFIQIMDCFHTLSADESVLETSSQSLVSVGGSVIGALSTCISHITLPSLLRMVFVMLTKPISLFFDKTKSESSKVYSSLGSKLDKFIADGFLSLGSRYTGSYDSELLEALSPLLCAIFLHKNKQIRNQVAQFWNGSFGKATGLLYPEELKPVLNQVKSKTPLLLPGFTYSNSTEELSGPYSDNTDNSQLETKISGIEVKSAGKRDSLLSRAEELKDKETPIRPSQAKVKLDFSSPKRKLKLLEEEQSVDFVFIPPETKERVLTEHQKEVLRTKRVDIPTMYNNLDASQDTNLFSQYSQSQENSSEKTAGAEELKDRRESKENMPETLSTEQEPNKGTHLNADVEMLDNKEQPPEVLNESIIKETEKESQNSSNVSNSSVSSDMVLGTPPQPTSRRQSFITLEKFDHSPNRTFSPVPIAKFPKAAVVTLVPDSQEAVAMESDENKDGSLKDKESLNTKLPKSVSKRRKPKISQMSENTEDKRSASEELNPESTNESLTKIDAKREERKDSIPDSETQEKGPKPVENSENTLVGNCASKNVESKENTPPETGSNSQNENSQAPSTNQISLRRSSRRQSEIIEVVRSENVSQRREQTKNEEKSSIQKKGAQSKENLRQQQQEKVEKRQSEEDNILDHTLTQNSLSESKIDEKAKTAGVNQSEEVTDSNVSRESQEVTRSRPRYQTRRSLQALKTGVENSESDNSETREENGKRRRTSKSKPKSADLSGKDDHSASTMLSEMENNPKAETLSSLKNIEPVSGKDLEVDGSQTTGLDNKTCAIVMENVGANSIILDKASLEPVHSLFPEENKTYDITKNDPEPSLSTKEENKTYDITKNDPEPSSKKDYKTFDITKNDPDPSLGTREENKTYDITKNDPEPSFHTKVENKTYSITENAPSVCSTIQSLLTEPATDDFSTAVSDVFLQSESKLAESPDCPHKRSRRVKRSKSCDCCSEISLNQHKSVTEETIKARVPPNICVSNVSSADLQFDDTLFSGPCAVSTPLVMENNDPCFFKPSVSDVKYDTESEQEHTVVPLSEGSQAEITQVCVLTKTVVDPVLPELIGEESLISVQSESQPESTNLEINNAQAICADNEEPPAWNVNLVPINCKTFEVVTTVSTMEEVNEEMESEMDKSEVVVENDSSKTKPMEESVSALEPDSSMVRVQEQLEDMPAVQTEECSAPAEIKKHDIEGVLDGRFDTDSPPKIKGLVALTSANDSPSGYCSWSPSASPSTSILKKGIKRQQDNDSPSPINKIRRVSFADPIYQEGLADDIDRRSPVIRSHNSSPSSRSLKMLTASQPKLNTTPTKGFLSPGSRTLGIKSSKKNLISEMTKESMPSPKESVYPALMNCTTPIDVILPQITSNMWARGLGQLIRAKNIKTVGDLSTLTPSEIKTLPIRSPKISTVKKALRVYHEQQTKSKGFDLFAVLGETEKPLNGIDEKTSSADEEKLATDLIEQSATDIDTPPTPDILSQIAALSLQLSTEDLGKYSGSQLFEMQDKLAGMSGCILKHLQSQWRSPPHSAVTADGF</sequence>
<feature type="compositionally biased region" description="Basic residues" evidence="16">
    <location>
        <begin position="1758"/>
        <end position="1767"/>
    </location>
</feature>
<feature type="chain" id="PRO_5042114204" description="Tumor necrosis factor-inducible gene 6 protein" evidence="17">
    <location>
        <begin position="18"/>
        <end position="2577"/>
    </location>
</feature>
<feature type="region of interest" description="Disordered" evidence="16">
    <location>
        <begin position="2173"/>
        <end position="2204"/>
    </location>
</feature>
<keyword evidence="8" id="KW-0539">Nucleus</keyword>
<feature type="disulfide bond" evidence="15">
    <location>
        <begin position="84"/>
        <end position="105"/>
    </location>
</feature>
<evidence type="ECO:0000256" key="12">
    <source>
        <dbReference type="ARBA" id="ARBA00077610"/>
    </source>
</evidence>
<dbReference type="SUPFAM" id="SSF49854">
    <property type="entry name" value="Spermadhesin, CUB domain"/>
    <property type="match status" value="1"/>
</dbReference>
<evidence type="ECO:0000256" key="3">
    <source>
        <dbReference type="ARBA" id="ARBA00022454"/>
    </source>
</evidence>
<dbReference type="InterPro" id="IPR011989">
    <property type="entry name" value="ARM-like"/>
</dbReference>
<keyword evidence="17" id="KW-0732">Signal</keyword>
<feature type="compositionally biased region" description="Basic and acidic residues" evidence="16">
    <location>
        <begin position="1357"/>
        <end position="1372"/>
    </location>
</feature>
<comment type="subcellular location">
    <subcellularLocation>
        <location evidence="2">Chromosome</location>
        <location evidence="2">Telomere</location>
    </subcellularLocation>
    <subcellularLocation>
        <location evidence="1">Nucleus</location>
    </subcellularLocation>
</comment>
<dbReference type="PANTHER" id="PTHR22928:SF3">
    <property type="entry name" value="TELOMERE-ASSOCIATED PROTEIN RIF1"/>
    <property type="match status" value="1"/>
</dbReference>
<feature type="compositionally biased region" description="Polar residues" evidence="16">
    <location>
        <begin position="1574"/>
        <end position="1587"/>
    </location>
</feature>
<dbReference type="Pfam" id="PF00193">
    <property type="entry name" value="Xlink"/>
    <property type="match status" value="1"/>
</dbReference>
<evidence type="ECO:0000256" key="16">
    <source>
        <dbReference type="SAM" id="MobiDB-lite"/>
    </source>
</evidence>
<dbReference type="InterPro" id="IPR000538">
    <property type="entry name" value="Link_dom"/>
</dbReference>
<feature type="compositionally biased region" description="Polar residues" evidence="16">
    <location>
        <begin position="2343"/>
        <end position="2354"/>
    </location>
</feature>
<evidence type="ECO:0000256" key="2">
    <source>
        <dbReference type="ARBA" id="ARBA00004574"/>
    </source>
</evidence>
<evidence type="ECO:0000256" key="10">
    <source>
        <dbReference type="ARBA" id="ARBA00064571"/>
    </source>
</evidence>
<dbReference type="PRINTS" id="PR01265">
    <property type="entry name" value="LINKMODULE"/>
</dbReference>
<feature type="compositionally biased region" description="Basic and acidic residues" evidence="16">
    <location>
        <begin position="1490"/>
        <end position="1503"/>
    </location>
</feature>
<keyword evidence="7 15" id="KW-1015">Disulfide bond</keyword>
<evidence type="ECO:0000256" key="5">
    <source>
        <dbReference type="ARBA" id="ARBA00022889"/>
    </source>
</evidence>
<dbReference type="InterPro" id="IPR016024">
    <property type="entry name" value="ARM-type_fold"/>
</dbReference>
<evidence type="ECO:0000256" key="4">
    <source>
        <dbReference type="ARBA" id="ARBA00022801"/>
    </source>
</evidence>
<evidence type="ECO:0000256" key="13">
    <source>
        <dbReference type="ARBA" id="ARBA00081068"/>
    </source>
</evidence>
<dbReference type="GO" id="GO:0140445">
    <property type="term" value="C:chromosome, telomeric repeat region"/>
    <property type="evidence" value="ECO:0007669"/>
    <property type="project" value="TreeGrafter"/>
</dbReference>
<dbReference type="SMART" id="SM00445">
    <property type="entry name" value="LINK"/>
    <property type="match status" value="1"/>
</dbReference>
<dbReference type="SMART" id="SM00042">
    <property type="entry name" value="CUB"/>
    <property type="match status" value="1"/>
</dbReference>
<dbReference type="GO" id="GO:0000723">
    <property type="term" value="P:telomere maintenance"/>
    <property type="evidence" value="ECO:0007669"/>
    <property type="project" value="TreeGrafter"/>
</dbReference>
<feature type="region of interest" description="Disordered" evidence="16">
    <location>
        <begin position="1485"/>
        <end position="1819"/>
    </location>
</feature>
<dbReference type="InterPro" id="IPR000859">
    <property type="entry name" value="CUB_dom"/>
</dbReference>
<dbReference type="GO" id="GO:0016787">
    <property type="term" value="F:hydrolase activity"/>
    <property type="evidence" value="ECO:0007669"/>
    <property type="project" value="UniProtKB-KW"/>
</dbReference>
<comment type="subunit">
    <text evidence="10">Interacts (via Link domain) with inter-alpha-inhibitor (I-alpha-I) component bikunin. Interacts with ITIH2/HC2; this interaction is required for transesterification of the HC to hyaluronan. Interacts (via Link and CUB domains) with ITIH1. Chondroitin sulfate may be required for the stability of the complex. Interacts (via Link domain) with various C-X-C and C-C chemokines including PF4, CXCL8, CXCL11, CXCL12, CCL2, CCL7, CCL19, CCL21, and CCL27; this interaction interferes with chemokine binding to glycosaminoglycans. Interacts (primarily via Link domain) with BMP2; this interaction is inhibited by hyaluronan. Interacts (via both Link and CUB domains) with TNFSF11. Interacts (via CUB domain) with FN1 (via type III repeats 9-14); this interaction enhances fibronectin fibril assembly. TNFAIP6 may act as a bridging molecule between FN1 and THBS1.</text>
</comment>
<feature type="compositionally biased region" description="Polar residues" evidence="16">
    <location>
        <begin position="1703"/>
        <end position="1717"/>
    </location>
</feature>
<dbReference type="Gene3D" id="2.60.120.290">
    <property type="entry name" value="Spermadhesin, CUB domain"/>
    <property type="match status" value="1"/>
</dbReference>
<evidence type="ECO:0000256" key="9">
    <source>
        <dbReference type="ARBA" id="ARBA00023306"/>
    </source>
</evidence>
<feature type="compositionally biased region" description="Polar residues" evidence="16">
    <location>
        <begin position="1595"/>
        <end position="1613"/>
    </location>
</feature>
<dbReference type="GO" id="GO:0005540">
    <property type="term" value="F:hyaluronic acid binding"/>
    <property type="evidence" value="ECO:0007669"/>
    <property type="project" value="InterPro"/>
</dbReference>
<feature type="domain" description="CUB" evidence="18">
    <location>
        <begin position="137"/>
        <end position="249"/>
    </location>
</feature>
<gene>
    <name evidence="20" type="ORF">PECUL_23A034170</name>
</gene>
<feature type="region of interest" description="Disordered" evidence="16">
    <location>
        <begin position="1345"/>
        <end position="1387"/>
    </location>
</feature>
<dbReference type="CDD" id="cd00041">
    <property type="entry name" value="CUB"/>
    <property type="match status" value="1"/>
</dbReference>
<feature type="compositionally biased region" description="Low complexity" evidence="16">
    <location>
        <begin position="2267"/>
        <end position="2281"/>
    </location>
</feature>
<evidence type="ECO:0000256" key="14">
    <source>
        <dbReference type="PROSITE-ProRule" id="PRU00059"/>
    </source>
</evidence>
<feature type="compositionally biased region" description="Basic and acidic residues" evidence="16">
    <location>
        <begin position="1660"/>
        <end position="1676"/>
    </location>
</feature>
<dbReference type="PANTHER" id="PTHR22928">
    <property type="entry name" value="TELOMERE-ASSOCIATED PROTEIN RIF1"/>
    <property type="match status" value="1"/>
</dbReference>
<reference evidence="20" key="1">
    <citation type="submission" date="2022-03" db="EMBL/GenBank/DDBJ databases">
        <authorList>
            <person name="Alioto T."/>
            <person name="Alioto T."/>
            <person name="Gomez Garrido J."/>
        </authorList>
    </citation>
    <scope>NUCLEOTIDE SEQUENCE</scope>
</reference>
<dbReference type="GO" id="GO:0007155">
    <property type="term" value="P:cell adhesion"/>
    <property type="evidence" value="ECO:0007669"/>
    <property type="project" value="UniProtKB-KW"/>
</dbReference>
<evidence type="ECO:0000256" key="1">
    <source>
        <dbReference type="ARBA" id="ARBA00004123"/>
    </source>
</evidence>
<dbReference type="InterPro" id="IPR016187">
    <property type="entry name" value="CTDL_fold"/>
</dbReference>
<evidence type="ECO:0000256" key="7">
    <source>
        <dbReference type="ARBA" id="ARBA00023157"/>
    </source>
</evidence>
<accession>A0AAD1SRY0</accession>
<dbReference type="InterPro" id="IPR016186">
    <property type="entry name" value="C-type_lectin-like/link_sf"/>
</dbReference>
<feature type="compositionally biased region" description="Low complexity" evidence="16">
    <location>
        <begin position="2326"/>
        <end position="2338"/>
    </location>
</feature>
<feature type="region of interest" description="Disordered" evidence="16">
    <location>
        <begin position="2319"/>
        <end position="2363"/>
    </location>
</feature>
<name>A0AAD1SRY0_PELCU</name>
<feature type="disulfide bond" evidence="15">
    <location>
        <begin position="60"/>
        <end position="129"/>
    </location>
</feature>
<feature type="region of interest" description="Disordered" evidence="16">
    <location>
        <begin position="2267"/>
        <end position="2304"/>
    </location>
</feature>
<feature type="domain" description="Link" evidence="19">
    <location>
        <begin position="38"/>
        <end position="131"/>
    </location>
</feature>
<keyword evidence="9" id="KW-0131">Cell cycle</keyword>
<evidence type="ECO:0000259" key="18">
    <source>
        <dbReference type="PROSITE" id="PS01180"/>
    </source>
</evidence>
<feature type="region of interest" description="Disordered" evidence="16">
    <location>
        <begin position="1857"/>
        <end position="1928"/>
    </location>
</feature>
<evidence type="ECO:0000256" key="6">
    <source>
        <dbReference type="ARBA" id="ARBA00022895"/>
    </source>
</evidence>
<evidence type="ECO:0000256" key="8">
    <source>
        <dbReference type="ARBA" id="ARBA00023242"/>
    </source>
</evidence>
<dbReference type="Pfam" id="PF00431">
    <property type="entry name" value="CUB"/>
    <property type="match status" value="1"/>
</dbReference>
<dbReference type="CDD" id="cd03515">
    <property type="entry name" value="Link_domain_TSG_6_like"/>
    <property type="match status" value="1"/>
</dbReference>
<dbReference type="GO" id="GO:0005634">
    <property type="term" value="C:nucleus"/>
    <property type="evidence" value="ECO:0007669"/>
    <property type="project" value="UniProtKB-SubCell"/>
</dbReference>
<evidence type="ECO:0000256" key="17">
    <source>
        <dbReference type="SAM" id="SignalP"/>
    </source>
</evidence>
<keyword evidence="4" id="KW-0378">Hydrolase</keyword>
<organism evidence="20 21">
    <name type="scientific">Pelobates cultripes</name>
    <name type="common">Western spadefoot toad</name>
    <dbReference type="NCBI Taxonomy" id="61616"/>
    <lineage>
        <taxon>Eukaryota</taxon>
        <taxon>Metazoa</taxon>
        <taxon>Chordata</taxon>
        <taxon>Craniata</taxon>
        <taxon>Vertebrata</taxon>
        <taxon>Euteleostomi</taxon>
        <taxon>Amphibia</taxon>
        <taxon>Batrachia</taxon>
        <taxon>Anura</taxon>
        <taxon>Pelobatoidea</taxon>
        <taxon>Pelobatidae</taxon>
        <taxon>Pelobates</taxon>
    </lineage>
</organism>
<evidence type="ECO:0000259" key="19">
    <source>
        <dbReference type="PROSITE" id="PS50963"/>
    </source>
</evidence>
<dbReference type="Pfam" id="PF12231">
    <property type="entry name" value="Rif1_N"/>
    <property type="match status" value="1"/>
</dbReference>
<dbReference type="InterPro" id="IPR035914">
    <property type="entry name" value="Sperma_CUB_dom_sf"/>
</dbReference>
<protein>
    <recommendedName>
        <fullName evidence="11">Tumor necrosis factor-inducible gene 6 protein</fullName>
    </recommendedName>
    <alternativeName>
        <fullName evidence="13">TNF-stimulated gene 6 protein</fullName>
    </alternativeName>
    <alternativeName>
        <fullName evidence="12">Tumor necrosis factor alpha-induced protein 6</fullName>
    </alternativeName>
</protein>
<feature type="signal peptide" evidence="17">
    <location>
        <begin position="1"/>
        <end position="17"/>
    </location>
</feature>
<dbReference type="Gene3D" id="3.10.100.10">
    <property type="entry name" value="Mannose-Binding Protein A, subunit A"/>
    <property type="match status" value="1"/>
</dbReference>
<dbReference type="SUPFAM" id="SSF56436">
    <property type="entry name" value="C-type lectin-like"/>
    <property type="match status" value="1"/>
</dbReference>
<feature type="region of interest" description="Disordered" evidence="16">
    <location>
        <begin position="1411"/>
        <end position="1446"/>
    </location>
</feature>
<dbReference type="SUPFAM" id="SSF48371">
    <property type="entry name" value="ARM repeat"/>
    <property type="match status" value="1"/>
</dbReference>
<keyword evidence="6" id="KW-0779">Telomere</keyword>
<dbReference type="PROSITE" id="PS50963">
    <property type="entry name" value="LINK_2"/>
    <property type="match status" value="1"/>
</dbReference>
<keyword evidence="3" id="KW-0158">Chromosome</keyword>
<keyword evidence="5" id="KW-0130">Cell adhesion</keyword>
<proteinExistence type="predicted"/>
<feature type="compositionally biased region" description="Basic and acidic residues" evidence="16">
    <location>
        <begin position="1623"/>
        <end position="1650"/>
    </location>
</feature>
<comment type="caution">
    <text evidence="14">Lacks conserved residue(s) required for the propagation of feature annotation.</text>
</comment>
<dbReference type="EMBL" id="OW240918">
    <property type="protein sequence ID" value="CAH2305476.1"/>
    <property type="molecule type" value="Genomic_DNA"/>
</dbReference>
<evidence type="ECO:0000256" key="15">
    <source>
        <dbReference type="PROSITE-ProRule" id="PRU00323"/>
    </source>
</evidence>
<evidence type="ECO:0000313" key="20">
    <source>
        <dbReference type="EMBL" id="CAH2305476.1"/>
    </source>
</evidence>
<dbReference type="InterPro" id="IPR022031">
    <property type="entry name" value="Rif1_N"/>
</dbReference>
<feature type="compositionally biased region" description="Low complexity" evidence="16">
    <location>
        <begin position="1418"/>
        <end position="1430"/>
    </location>
</feature>
<dbReference type="Proteomes" id="UP001295444">
    <property type="component" value="Chromosome 07"/>
</dbReference>
<keyword evidence="21" id="KW-1185">Reference proteome</keyword>
<dbReference type="Gene3D" id="1.25.10.10">
    <property type="entry name" value="Leucine-rich Repeat Variant"/>
    <property type="match status" value="1"/>
</dbReference>
<dbReference type="PROSITE" id="PS01241">
    <property type="entry name" value="LINK_1"/>
    <property type="match status" value="1"/>
</dbReference>